<dbReference type="InterPro" id="IPR031896">
    <property type="entry name" value="INPP5B_PH_dom"/>
</dbReference>
<dbReference type="GO" id="GO:0030670">
    <property type="term" value="C:phagocytic vesicle membrane"/>
    <property type="evidence" value="ECO:0007669"/>
    <property type="project" value="UniProtKB-SubCell"/>
</dbReference>
<organism evidence="8 9">
    <name type="scientific">Drosophila lebanonensis</name>
    <name type="common">Fruit fly</name>
    <name type="synonym">Scaptodrosophila lebanonensis</name>
    <dbReference type="NCBI Taxonomy" id="7225"/>
    <lineage>
        <taxon>Eukaryota</taxon>
        <taxon>Metazoa</taxon>
        <taxon>Ecdysozoa</taxon>
        <taxon>Arthropoda</taxon>
        <taxon>Hexapoda</taxon>
        <taxon>Insecta</taxon>
        <taxon>Pterygota</taxon>
        <taxon>Neoptera</taxon>
        <taxon>Endopterygota</taxon>
        <taxon>Diptera</taxon>
        <taxon>Brachycera</taxon>
        <taxon>Muscomorpha</taxon>
        <taxon>Ephydroidea</taxon>
        <taxon>Drosophilidae</taxon>
        <taxon>Scaptodrosophila</taxon>
    </lineage>
</organism>
<name>A0A6J2TX41_DROLE</name>
<evidence type="ECO:0000259" key="7">
    <source>
        <dbReference type="SMART" id="SM00324"/>
    </source>
</evidence>
<dbReference type="InterPro" id="IPR048869">
    <property type="entry name" value="OCRL-1_2_ASH"/>
</dbReference>
<dbReference type="Pfam" id="PF22669">
    <property type="entry name" value="Exo_endo_phos2"/>
    <property type="match status" value="1"/>
</dbReference>
<dbReference type="CTD" id="4952"/>
<dbReference type="InterPro" id="IPR036691">
    <property type="entry name" value="Endo/exonu/phosph_ase_sf"/>
</dbReference>
<sequence>MEDEHEPTCRPNGSTSTGSGDDISATNAPPPPSLLQIVQKKFKDNEKVHSIFEAYQLKNQEHANRILAVVSSLSGGTYAIISLSIVRTPIRFPTDLTCTNVFPLNESFQILVDGNKGFKSQLKFELLTGDGKPATFYYYIMKSEKESLFFDDFYAQIVSFKMSMSDRHLSPDFELSYVWLNDYRQVGEVKQELKNRESEYTVYNNYKIYCATWNVNDKSFMNSNMNLWLSCSTEPPDIYAIALQELNNSTEAVILKDTRLDPAWIRKMLDSVHPDSQYEELRSVRLVGLLLTIIVRKGLKAHISRCRINSITRGILKMMGNKGAVAISLQLNEGNICFVNSHLAAHMANVAERNQDYNIIEKDLMFDDDQRHIRDHDHIFWIGDLNYRLQIPPDIPASWLRDKNNPFEAMLIHDQLLQERVQRNCFVDYMEGDIKFCPTYKYNPGTDNYDTEKMRAPAYCDRILWKGDRIEQLAYNSVMEMRESDHKPVYAIFNVKIKTRDEKKYKRVQEEVLKAVDKRENDNQPQITVDTTVIDFGVVTFNELAIRDFTVSNNCPLPVNFQFRIKDPPLNAICEKWLKVDPHNDTLPIDTERTIRVKLLPDVRSIRGLLKKIRTTNLKFDFDTLILHVENGADKFISVTGSYQPSCFGLSMETLCRTDRPMCQYSQEDIKQLMNDVTPDYRVTMPREFFLLIDYLHKQGPKLVGTFQTDKPQLPLVGNFNLVRDWLDTWSEDPFPGDAQSAAVALLLLLKLPEQPLLEPLVGHLLESKSKAEAMEYIDILSAPKRNVFMHLCMFLRVGIECQYYELHQVASVFGRILLRSKEYTRGDFNTRCSEVMMHFIGPDIMDNPPLIGNGGGNVQVSAQFLNTS</sequence>
<evidence type="ECO:0000256" key="2">
    <source>
        <dbReference type="ARBA" id="ARBA00004580"/>
    </source>
</evidence>
<dbReference type="GO" id="GO:0007165">
    <property type="term" value="P:signal transduction"/>
    <property type="evidence" value="ECO:0007669"/>
    <property type="project" value="InterPro"/>
</dbReference>
<dbReference type="InterPro" id="IPR000300">
    <property type="entry name" value="IPPc"/>
</dbReference>
<evidence type="ECO:0000256" key="3">
    <source>
        <dbReference type="ARBA" id="ARBA00022753"/>
    </source>
</evidence>
<dbReference type="SUPFAM" id="SSF56219">
    <property type="entry name" value="DNase I-like"/>
    <property type="match status" value="1"/>
</dbReference>
<dbReference type="Pfam" id="PF21310">
    <property type="entry name" value="OCRL-like_ASH"/>
    <property type="match status" value="1"/>
</dbReference>
<evidence type="ECO:0000256" key="4">
    <source>
        <dbReference type="ARBA" id="ARBA00023329"/>
    </source>
</evidence>
<evidence type="ECO:0000259" key="6">
    <source>
        <dbReference type="SMART" id="SM00128"/>
    </source>
</evidence>
<dbReference type="Pfam" id="PF16776">
    <property type="entry name" value="INPP5B_PH"/>
    <property type="match status" value="1"/>
</dbReference>
<dbReference type="GeneID" id="115628664"/>
<dbReference type="SUPFAM" id="SSF48350">
    <property type="entry name" value="GTPase activation domain, GAP"/>
    <property type="match status" value="1"/>
</dbReference>
<keyword evidence="4" id="KW-0968">Cytoplasmic vesicle</keyword>
<dbReference type="Proteomes" id="UP000504634">
    <property type="component" value="Unplaced"/>
</dbReference>
<dbReference type="SMART" id="SM00324">
    <property type="entry name" value="RhoGAP"/>
    <property type="match status" value="1"/>
</dbReference>
<dbReference type="GO" id="GO:0046856">
    <property type="term" value="P:phosphatidylinositol dephosphorylation"/>
    <property type="evidence" value="ECO:0007669"/>
    <property type="project" value="InterPro"/>
</dbReference>
<dbReference type="InterPro" id="IPR008936">
    <property type="entry name" value="Rho_GTPase_activation_prot"/>
</dbReference>
<dbReference type="PANTHER" id="PTHR11200">
    <property type="entry name" value="INOSITOL 5-PHOSPHATASE"/>
    <property type="match status" value="1"/>
</dbReference>
<feature type="domain" description="Inositol polyphosphate-related phosphatase" evidence="6">
    <location>
        <begin position="204"/>
        <end position="501"/>
    </location>
</feature>
<dbReference type="Gene3D" id="3.60.10.10">
    <property type="entry name" value="Endonuclease/exonuclease/phosphatase"/>
    <property type="match status" value="1"/>
</dbReference>
<dbReference type="InterPro" id="IPR013783">
    <property type="entry name" value="Ig-like_fold"/>
</dbReference>
<dbReference type="AlphaFoldDB" id="A0A6J2TX41"/>
<reference evidence="9" key="1">
    <citation type="submission" date="2025-08" db="UniProtKB">
        <authorList>
            <consortium name="RefSeq"/>
        </authorList>
    </citation>
    <scope>IDENTIFICATION</scope>
    <source>
        <strain evidence="9">11010-0011.00</strain>
        <tissue evidence="9">Whole body</tissue>
    </source>
</reference>
<dbReference type="PANTHER" id="PTHR11200:SF300">
    <property type="entry name" value="TYPE II INOSITOL 1,4,5-TRISPHOSPHATE 5-PHOSPHATASE"/>
    <property type="match status" value="1"/>
</dbReference>
<dbReference type="SMART" id="SM00128">
    <property type="entry name" value="IPPc"/>
    <property type="match status" value="1"/>
</dbReference>
<evidence type="ECO:0000256" key="1">
    <source>
        <dbReference type="ARBA" id="ARBA00004146"/>
    </source>
</evidence>
<dbReference type="InterPro" id="IPR046985">
    <property type="entry name" value="IP5"/>
</dbReference>
<dbReference type="GO" id="GO:0031901">
    <property type="term" value="C:early endosome membrane"/>
    <property type="evidence" value="ECO:0007669"/>
    <property type="project" value="UniProtKB-SubCell"/>
</dbReference>
<dbReference type="InterPro" id="IPR000198">
    <property type="entry name" value="RhoGAP_dom"/>
</dbReference>
<evidence type="ECO:0000313" key="9">
    <source>
        <dbReference type="RefSeq" id="XP_030380694.1"/>
    </source>
</evidence>
<dbReference type="Gene3D" id="1.10.555.10">
    <property type="entry name" value="Rho GTPase activation protein"/>
    <property type="match status" value="1"/>
</dbReference>
<keyword evidence="3" id="KW-0967">Endosome</keyword>
<evidence type="ECO:0000313" key="8">
    <source>
        <dbReference type="Proteomes" id="UP000504634"/>
    </source>
</evidence>
<feature type="domain" description="Rho-GAP" evidence="7">
    <location>
        <begin position="683"/>
        <end position="849"/>
    </location>
</feature>
<proteinExistence type="predicted"/>
<keyword evidence="8" id="KW-1185">Reference proteome</keyword>
<feature type="compositionally biased region" description="Low complexity" evidence="5">
    <location>
        <begin position="13"/>
        <end position="22"/>
    </location>
</feature>
<feature type="region of interest" description="Disordered" evidence="5">
    <location>
        <begin position="1"/>
        <end position="31"/>
    </location>
</feature>
<dbReference type="Gene3D" id="2.30.29.110">
    <property type="match status" value="1"/>
</dbReference>
<comment type="subcellular location">
    <subcellularLocation>
        <location evidence="2">Cytoplasmic vesicle</location>
        <location evidence="2">Phagosome membrane</location>
    </subcellularLocation>
    <subcellularLocation>
        <location evidence="1">Early endosome membrane</location>
    </subcellularLocation>
</comment>
<protein>
    <submittedName>
        <fullName evidence="9">Type II inositol 1,4,5-trisphosphate 5-phosphatase</fullName>
    </submittedName>
</protein>
<gene>
    <name evidence="9" type="primary">LOC115628664</name>
</gene>
<dbReference type="RefSeq" id="XP_030380694.1">
    <property type="nucleotide sequence ID" value="XM_030524834.1"/>
</dbReference>
<dbReference type="GO" id="GO:0004439">
    <property type="term" value="F:phosphatidylinositol-4,5-bisphosphate 5-phosphatase activity"/>
    <property type="evidence" value="ECO:0007669"/>
    <property type="project" value="TreeGrafter"/>
</dbReference>
<dbReference type="Gene3D" id="2.60.40.10">
    <property type="entry name" value="Immunoglobulins"/>
    <property type="match status" value="1"/>
</dbReference>
<dbReference type="OrthoDB" id="7862313at2759"/>
<evidence type="ECO:0000256" key="5">
    <source>
        <dbReference type="SAM" id="MobiDB-lite"/>
    </source>
</evidence>
<accession>A0A6J2TX41</accession>